<gene>
    <name evidence="1" type="ordered locus">MTR_3g041640</name>
</gene>
<evidence type="ECO:0000313" key="3">
    <source>
        <dbReference type="Proteomes" id="UP000002051"/>
    </source>
</evidence>
<proteinExistence type="predicted"/>
<name>G7IZQ7_MEDTR</name>
<accession>G7IZQ7</accession>
<sequence>MNTTDIWVQVDQLPFGFMDVLVGVEVGCHIGRMVRFDEDNNYPLIGNLSKVVAFASISNFVIIKKLNVTLHPPKASKIIEVIWRPPIPQWVKCNIDRSSTNQSSACGCIFRNHDSNFLLCFGENTRVGNALHVELSGTMRAIKLAKQ</sequence>
<evidence type="ECO:0000313" key="1">
    <source>
        <dbReference type="EMBL" id="AES69927.1"/>
    </source>
</evidence>
<dbReference type="EMBL" id="CM001219">
    <property type="protein sequence ID" value="AES69927.1"/>
    <property type="molecule type" value="Genomic_DNA"/>
</dbReference>
<dbReference type="PANTHER" id="PTHR47723:SF23">
    <property type="entry name" value="REVERSE TRANSCRIPTASE-LIKE PROTEIN"/>
    <property type="match status" value="1"/>
</dbReference>
<dbReference type="Proteomes" id="UP000002051">
    <property type="component" value="Chromosome 3"/>
</dbReference>
<keyword evidence="3" id="KW-1185">Reference proteome</keyword>
<protein>
    <recommendedName>
        <fullName evidence="4">DUF4283 domain protein</fullName>
    </recommendedName>
</protein>
<dbReference type="EnsemblPlants" id="AES69927">
    <property type="protein sequence ID" value="AES69927"/>
    <property type="gene ID" value="MTR_3g041640"/>
</dbReference>
<organism evidence="1 3">
    <name type="scientific">Medicago truncatula</name>
    <name type="common">Barrel medic</name>
    <name type="synonym">Medicago tribuloides</name>
    <dbReference type="NCBI Taxonomy" id="3880"/>
    <lineage>
        <taxon>Eukaryota</taxon>
        <taxon>Viridiplantae</taxon>
        <taxon>Streptophyta</taxon>
        <taxon>Embryophyta</taxon>
        <taxon>Tracheophyta</taxon>
        <taxon>Spermatophyta</taxon>
        <taxon>Magnoliopsida</taxon>
        <taxon>eudicotyledons</taxon>
        <taxon>Gunneridae</taxon>
        <taxon>Pentapetalae</taxon>
        <taxon>rosids</taxon>
        <taxon>fabids</taxon>
        <taxon>Fabales</taxon>
        <taxon>Fabaceae</taxon>
        <taxon>Papilionoideae</taxon>
        <taxon>50 kb inversion clade</taxon>
        <taxon>NPAAA clade</taxon>
        <taxon>Hologalegina</taxon>
        <taxon>IRL clade</taxon>
        <taxon>Trifolieae</taxon>
        <taxon>Medicago</taxon>
    </lineage>
</organism>
<dbReference type="PaxDb" id="3880-AES69927"/>
<evidence type="ECO:0000313" key="2">
    <source>
        <dbReference type="EnsemblPlants" id="AES69927"/>
    </source>
</evidence>
<reference evidence="1 3" key="1">
    <citation type="journal article" date="2011" name="Nature">
        <title>The Medicago genome provides insight into the evolution of rhizobial symbioses.</title>
        <authorList>
            <person name="Young N.D."/>
            <person name="Debelle F."/>
            <person name="Oldroyd G.E."/>
            <person name="Geurts R."/>
            <person name="Cannon S.B."/>
            <person name="Udvardi M.K."/>
            <person name="Benedito V.A."/>
            <person name="Mayer K.F."/>
            <person name="Gouzy J."/>
            <person name="Schoof H."/>
            <person name="Van de Peer Y."/>
            <person name="Proost S."/>
            <person name="Cook D.R."/>
            <person name="Meyers B.C."/>
            <person name="Spannagl M."/>
            <person name="Cheung F."/>
            <person name="De Mita S."/>
            <person name="Krishnakumar V."/>
            <person name="Gundlach H."/>
            <person name="Zhou S."/>
            <person name="Mudge J."/>
            <person name="Bharti A.K."/>
            <person name="Murray J.D."/>
            <person name="Naoumkina M.A."/>
            <person name="Rosen B."/>
            <person name="Silverstein K.A."/>
            <person name="Tang H."/>
            <person name="Rombauts S."/>
            <person name="Zhao P.X."/>
            <person name="Zhou P."/>
            <person name="Barbe V."/>
            <person name="Bardou P."/>
            <person name="Bechner M."/>
            <person name="Bellec A."/>
            <person name="Berger A."/>
            <person name="Berges H."/>
            <person name="Bidwell S."/>
            <person name="Bisseling T."/>
            <person name="Choisne N."/>
            <person name="Couloux A."/>
            <person name="Denny R."/>
            <person name="Deshpande S."/>
            <person name="Dai X."/>
            <person name="Doyle J.J."/>
            <person name="Dudez A.M."/>
            <person name="Farmer A.D."/>
            <person name="Fouteau S."/>
            <person name="Franken C."/>
            <person name="Gibelin C."/>
            <person name="Gish J."/>
            <person name="Goldstein S."/>
            <person name="Gonzalez A.J."/>
            <person name="Green P.J."/>
            <person name="Hallab A."/>
            <person name="Hartog M."/>
            <person name="Hua A."/>
            <person name="Humphray S.J."/>
            <person name="Jeong D.H."/>
            <person name="Jing Y."/>
            <person name="Jocker A."/>
            <person name="Kenton S.M."/>
            <person name="Kim D.J."/>
            <person name="Klee K."/>
            <person name="Lai H."/>
            <person name="Lang C."/>
            <person name="Lin S."/>
            <person name="Macmil S.L."/>
            <person name="Magdelenat G."/>
            <person name="Matthews L."/>
            <person name="McCorrison J."/>
            <person name="Monaghan E.L."/>
            <person name="Mun J.H."/>
            <person name="Najar F.Z."/>
            <person name="Nicholson C."/>
            <person name="Noirot C."/>
            <person name="O'Bleness M."/>
            <person name="Paule C.R."/>
            <person name="Poulain J."/>
            <person name="Prion F."/>
            <person name="Qin B."/>
            <person name="Qu C."/>
            <person name="Retzel E.F."/>
            <person name="Riddle C."/>
            <person name="Sallet E."/>
            <person name="Samain S."/>
            <person name="Samson N."/>
            <person name="Sanders I."/>
            <person name="Saurat O."/>
            <person name="Scarpelli C."/>
            <person name="Schiex T."/>
            <person name="Segurens B."/>
            <person name="Severin A.J."/>
            <person name="Sherrier D.J."/>
            <person name="Shi R."/>
            <person name="Sims S."/>
            <person name="Singer S.R."/>
            <person name="Sinharoy S."/>
            <person name="Sterck L."/>
            <person name="Viollet A."/>
            <person name="Wang B.B."/>
            <person name="Wang K."/>
            <person name="Wang M."/>
            <person name="Wang X."/>
            <person name="Warfsmann J."/>
            <person name="Weissenbach J."/>
            <person name="White D.D."/>
            <person name="White J.D."/>
            <person name="Wiley G.B."/>
            <person name="Wincker P."/>
            <person name="Xing Y."/>
            <person name="Yang L."/>
            <person name="Yao Z."/>
            <person name="Ying F."/>
            <person name="Zhai J."/>
            <person name="Zhou L."/>
            <person name="Zuber A."/>
            <person name="Denarie J."/>
            <person name="Dixon R.A."/>
            <person name="May G.D."/>
            <person name="Schwartz D.C."/>
            <person name="Rogers J."/>
            <person name="Quetier F."/>
            <person name="Town C.D."/>
            <person name="Roe B.A."/>
        </authorList>
    </citation>
    <scope>NUCLEOTIDE SEQUENCE [LARGE SCALE GENOMIC DNA]</scope>
    <source>
        <strain evidence="1">A17</strain>
        <strain evidence="2 3">cv. Jemalong A17</strain>
    </source>
</reference>
<reference evidence="1 3" key="2">
    <citation type="journal article" date="2014" name="BMC Genomics">
        <title>An improved genome release (version Mt4.0) for the model legume Medicago truncatula.</title>
        <authorList>
            <person name="Tang H."/>
            <person name="Krishnakumar V."/>
            <person name="Bidwell S."/>
            <person name="Rosen B."/>
            <person name="Chan A."/>
            <person name="Zhou S."/>
            <person name="Gentzbittel L."/>
            <person name="Childs K.L."/>
            <person name="Yandell M."/>
            <person name="Gundlach H."/>
            <person name="Mayer K.F."/>
            <person name="Schwartz D.C."/>
            <person name="Town C.D."/>
        </authorList>
    </citation>
    <scope>GENOME REANNOTATION</scope>
    <source>
        <strain evidence="2 3">cv. Jemalong A17</strain>
    </source>
</reference>
<dbReference type="PANTHER" id="PTHR47723">
    <property type="entry name" value="OS05G0353850 PROTEIN"/>
    <property type="match status" value="1"/>
</dbReference>
<evidence type="ECO:0008006" key="4">
    <source>
        <dbReference type="Google" id="ProtNLM"/>
    </source>
</evidence>
<reference evidence="2" key="3">
    <citation type="submission" date="2015-04" db="UniProtKB">
        <authorList>
            <consortium name="EnsemblPlants"/>
        </authorList>
    </citation>
    <scope>IDENTIFICATION</scope>
    <source>
        <strain evidence="2">cv. Jemalong A17</strain>
    </source>
</reference>
<dbReference type="AlphaFoldDB" id="G7IZQ7"/>
<dbReference type="HOGENOM" id="CLU_1770806_0_0_1"/>
<dbReference type="InterPro" id="IPR053151">
    <property type="entry name" value="RNase_H-like"/>
</dbReference>